<evidence type="ECO:0000313" key="3">
    <source>
        <dbReference type="EMBL" id="SCL35796.1"/>
    </source>
</evidence>
<dbReference type="Pfam" id="PF00248">
    <property type="entry name" value="Aldo_ket_red"/>
    <property type="match status" value="1"/>
</dbReference>
<dbReference type="AlphaFoldDB" id="A0A1C6T1T6"/>
<dbReference type="InterPro" id="IPR050523">
    <property type="entry name" value="AKR_Detox_Biosynth"/>
</dbReference>
<accession>A0A1C6T1T6</accession>
<dbReference type="PANTHER" id="PTHR43364:SF4">
    <property type="entry name" value="NAD(P)-LINKED OXIDOREDUCTASE SUPERFAMILY PROTEIN"/>
    <property type="match status" value="1"/>
</dbReference>
<dbReference type="PANTHER" id="PTHR43364">
    <property type="entry name" value="NADH-SPECIFIC METHYLGLYOXAL REDUCTASE-RELATED"/>
    <property type="match status" value="1"/>
</dbReference>
<dbReference type="OrthoDB" id="3170516at2"/>
<evidence type="ECO:0000259" key="2">
    <source>
        <dbReference type="Pfam" id="PF00248"/>
    </source>
</evidence>
<dbReference type="InterPro" id="IPR023210">
    <property type="entry name" value="NADP_OxRdtase_dom"/>
</dbReference>
<dbReference type="Gene3D" id="3.20.20.100">
    <property type="entry name" value="NADP-dependent oxidoreductase domain"/>
    <property type="match status" value="1"/>
</dbReference>
<reference evidence="4" key="1">
    <citation type="submission" date="2016-06" db="EMBL/GenBank/DDBJ databases">
        <authorList>
            <person name="Varghese N."/>
            <person name="Submissions Spin"/>
        </authorList>
    </citation>
    <scope>NUCLEOTIDE SEQUENCE [LARGE SCALE GENOMIC DNA]</scope>
    <source>
        <strain evidence="4">DSM 45431</strain>
    </source>
</reference>
<dbReference type="GO" id="GO:0016491">
    <property type="term" value="F:oxidoreductase activity"/>
    <property type="evidence" value="ECO:0007669"/>
    <property type="project" value="UniProtKB-KW"/>
</dbReference>
<protein>
    <submittedName>
        <fullName evidence="3">Predicted oxidoreductase</fullName>
    </submittedName>
</protein>
<evidence type="ECO:0000313" key="4">
    <source>
        <dbReference type="Proteomes" id="UP000199413"/>
    </source>
</evidence>
<organism evidence="3 4">
    <name type="scientific">Micromonospora rhizosphaerae</name>
    <dbReference type="NCBI Taxonomy" id="568872"/>
    <lineage>
        <taxon>Bacteria</taxon>
        <taxon>Bacillati</taxon>
        <taxon>Actinomycetota</taxon>
        <taxon>Actinomycetes</taxon>
        <taxon>Micromonosporales</taxon>
        <taxon>Micromonosporaceae</taxon>
        <taxon>Micromonospora</taxon>
    </lineage>
</organism>
<dbReference type="PRINTS" id="PR00069">
    <property type="entry name" value="ALDKETRDTASE"/>
</dbReference>
<keyword evidence="4" id="KW-1185">Reference proteome</keyword>
<gene>
    <name evidence="3" type="ORF">GA0070624_5359</name>
</gene>
<dbReference type="CDD" id="cd19080">
    <property type="entry name" value="AKR_AKR9A_9B"/>
    <property type="match status" value="1"/>
</dbReference>
<dbReference type="SUPFAM" id="SSF51430">
    <property type="entry name" value="NAD(P)-linked oxidoreductase"/>
    <property type="match status" value="1"/>
</dbReference>
<dbReference type="Proteomes" id="UP000199413">
    <property type="component" value="Unassembled WGS sequence"/>
</dbReference>
<keyword evidence="1" id="KW-0560">Oxidoreductase</keyword>
<dbReference type="EMBL" id="FMHV01000002">
    <property type="protein sequence ID" value="SCL35796.1"/>
    <property type="molecule type" value="Genomic_DNA"/>
</dbReference>
<dbReference type="RefSeq" id="WP_091345639.1">
    <property type="nucleotide sequence ID" value="NZ_FMHV01000002.1"/>
</dbReference>
<feature type="domain" description="NADP-dependent oxidoreductase" evidence="2">
    <location>
        <begin position="18"/>
        <end position="323"/>
    </location>
</feature>
<name>A0A1C6T1T6_9ACTN</name>
<evidence type="ECO:0000256" key="1">
    <source>
        <dbReference type="ARBA" id="ARBA00023002"/>
    </source>
</evidence>
<dbReference type="STRING" id="568872.GA0070624_5359"/>
<dbReference type="GO" id="GO:0005829">
    <property type="term" value="C:cytosol"/>
    <property type="evidence" value="ECO:0007669"/>
    <property type="project" value="TreeGrafter"/>
</dbReference>
<sequence length="357" mass="38174">MRYTTFGRNNGLRVSEYGLGTANFGTGWRAGGGWGPGAEPAEARKIFDRFAEAGGTLIDTAENYQAGESEQLLGEFLGADRDHFVLTGKYSMNGVGPQTVSNTGNSRRYMVQALEASLRRLNTDHLDMYWVHAPDGLTPMEEILRGLDDLVSAGKIRYFGLSNFPAWRVSRAAAIAELRGWSPVAGIQVEYSLVDRTAERELLPMAQALGLGAALWSPLGGGLLTGKYRQGATGRISDLKAVGFFEETAQKTAIVDAVLDVAAELGVPASHVAIAWMRQQGARAATAYVPIIGPRSVAQLDDYLGALDVSLTPAQFARLDEVSAIRLGTPHELNAWSVGPIRGGDASVIDEPAIPVA</sequence>
<dbReference type="InterPro" id="IPR036812">
    <property type="entry name" value="NAD(P)_OxRdtase_dom_sf"/>
</dbReference>
<dbReference type="InterPro" id="IPR020471">
    <property type="entry name" value="AKR"/>
</dbReference>
<proteinExistence type="predicted"/>